<reference evidence="8" key="1">
    <citation type="submission" date="2024-04" db="EMBL/GenBank/DDBJ databases">
        <authorList>
            <person name="Roder T."/>
            <person name="Oberhansli S."/>
            <person name="Kreuzer M."/>
        </authorList>
    </citation>
    <scope>NUCLEOTIDE SEQUENCE</scope>
    <source>
        <strain evidence="8">LWS13-1.2</strain>
    </source>
</reference>
<dbReference type="GO" id="GO:0042597">
    <property type="term" value="C:periplasmic space"/>
    <property type="evidence" value="ECO:0007669"/>
    <property type="project" value="TreeGrafter"/>
</dbReference>
<feature type="domain" description="GP-PDE" evidence="7">
    <location>
        <begin position="6"/>
        <end position="339"/>
    </location>
</feature>
<dbReference type="GO" id="GO:0008889">
    <property type="term" value="F:glycerophosphodiester phosphodiesterase activity"/>
    <property type="evidence" value="ECO:0007669"/>
    <property type="project" value="UniProtKB-EC"/>
</dbReference>
<dbReference type="InterPro" id="IPR017946">
    <property type="entry name" value="PLC-like_Pdiesterase_TIM-brl"/>
</dbReference>
<name>A0AAU6SFI7_9MICO</name>
<dbReference type="GO" id="GO:0006629">
    <property type="term" value="P:lipid metabolic process"/>
    <property type="evidence" value="ECO:0007669"/>
    <property type="project" value="InterPro"/>
</dbReference>
<evidence type="ECO:0000256" key="6">
    <source>
        <dbReference type="ARBA" id="ARBA00047512"/>
    </source>
</evidence>
<dbReference type="RefSeq" id="WP_349426497.1">
    <property type="nucleotide sequence ID" value="NZ_CP151632.1"/>
</dbReference>
<evidence type="ECO:0000256" key="1">
    <source>
        <dbReference type="ARBA" id="ARBA00007277"/>
    </source>
</evidence>
<dbReference type="Pfam" id="PF03009">
    <property type="entry name" value="GDPD"/>
    <property type="match status" value="1"/>
</dbReference>
<evidence type="ECO:0000313" key="8">
    <source>
        <dbReference type="EMBL" id="WZO35678.1"/>
    </source>
</evidence>
<evidence type="ECO:0000256" key="4">
    <source>
        <dbReference type="ARBA" id="ARBA00022798"/>
    </source>
</evidence>
<evidence type="ECO:0000256" key="5">
    <source>
        <dbReference type="ARBA" id="ARBA00022801"/>
    </source>
</evidence>
<dbReference type="Gene3D" id="3.20.20.190">
    <property type="entry name" value="Phosphatidylinositol (PI) phosphodiesterase"/>
    <property type="match status" value="1"/>
</dbReference>
<organism evidence="8">
    <name type="scientific">Microbacterium sp. LWS13-1.2</name>
    <dbReference type="NCBI Taxonomy" id="3135264"/>
    <lineage>
        <taxon>Bacteria</taxon>
        <taxon>Bacillati</taxon>
        <taxon>Actinomycetota</taxon>
        <taxon>Actinomycetes</taxon>
        <taxon>Micrococcales</taxon>
        <taxon>Microbacteriaceae</taxon>
        <taxon>Microbacterium</taxon>
    </lineage>
</organism>
<keyword evidence="4" id="KW-0319">Glycerol metabolism</keyword>
<keyword evidence="3" id="KW-0732">Signal</keyword>
<dbReference type="PROSITE" id="PS51704">
    <property type="entry name" value="GP_PDE"/>
    <property type="match status" value="1"/>
</dbReference>
<dbReference type="PANTHER" id="PTHR43620:SF7">
    <property type="entry name" value="GLYCEROPHOSPHODIESTER PHOSPHODIESTERASE GDPD5-RELATED"/>
    <property type="match status" value="1"/>
</dbReference>
<accession>A0AAU6SFI7</accession>
<comment type="similarity">
    <text evidence="1">Belongs to the glycerophosphoryl diester phosphodiesterase family.</text>
</comment>
<dbReference type="AlphaFoldDB" id="A0AAU6SFI7"/>
<dbReference type="GO" id="GO:0006071">
    <property type="term" value="P:glycerol metabolic process"/>
    <property type="evidence" value="ECO:0007669"/>
    <property type="project" value="UniProtKB-KW"/>
</dbReference>
<comment type="catalytic activity">
    <reaction evidence="6">
        <text>a sn-glycero-3-phosphodiester + H2O = an alcohol + sn-glycerol 3-phosphate + H(+)</text>
        <dbReference type="Rhea" id="RHEA:12969"/>
        <dbReference type="ChEBI" id="CHEBI:15377"/>
        <dbReference type="ChEBI" id="CHEBI:15378"/>
        <dbReference type="ChEBI" id="CHEBI:30879"/>
        <dbReference type="ChEBI" id="CHEBI:57597"/>
        <dbReference type="ChEBI" id="CHEBI:83408"/>
        <dbReference type="EC" id="3.1.4.46"/>
    </reaction>
</comment>
<dbReference type="PANTHER" id="PTHR43620">
    <property type="entry name" value="GLYCEROPHOSPHORYL DIESTER PHOSPHODIESTERASE"/>
    <property type="match status" value="1"/>
</dbReference>
<proteinExistence type="inferred from homology"/>
<evidence type="ECO:0000259" key="7">
    <source>
        <dbReference type="PROSITE" id="PS51704"/>
    </source>
</evidence>
<gene>
    <name evidence="8" type="ORF">MRBLWS13_003383</name>
</gene>
<dbReference type="EC" id="3.1.4.46" evidence="2"/>
<evidence type="ECO:0000256" key="2">
    <source>
        <dbReference type="ARBA" id="ARBA00012247"/>
    </source>
</evidence>
<keyword evidence="5" id="KW-0378">Hydrolase</keyword>
<evidence type="ECO:0000256" key="3">
    <source>
        <dbReference type="ARBA" id="ARBA00022729"/>
    </source>
</evidence>
<dbReference type="InterPro" id="IPR030395">
    <property type="entry name" value="GP_PDE_dom"/>
</dbReference>
<dbReference type="SUPFAM" id="SSF51695">
    <property type="entry name" value="PLC-like phosphodiesterases"/>
    <property type="match status" value="1"/>
</dbReference>
<protein>
    <recommendedName>
        <fullName evidence="2">glycerophosphodiester phosphodiesterase</fullName>
        <ecNumber evidence="2">3.1.4.46</ecNumber>
    </recommendedName>
</protein>
<sequence>MPRRRPLVIGHRGAPGYRPEHSRSSYALAFAMGVDAVEPDVVVSRDGVLVVRHENEISGTTDVADRPEFADRRTTKTVDGVEHTGWFTEDFTWDELATLRCRERIPQLRPSSASFDDEQPVLRLRDVLDAVRAASLEYGREIGVVLEIKHATYFATCLGAAGGWDIAALVDAELREAGWAGGELPLTIEAFESTVLHALRERGIRAAYVYLLEASGRPFDQFAAHGKAALTYRQTAAPAGLDSLVGKVDGISVDKRMILAPDKLGRTSGPSPVVADAHARGLRVFTWTCRPENRFLIGQFRTRGGPSAFGDWEAEWSVIRDCGVDGVFVDHPDLGVAFFRD</sequence>
<dbReference type="EMBL" id="CP151632">
    <property type="protein sequence ID" value="WZO35678.1"/>
    <property type="molecule type" value="Genomic_DNA"/>
</dbReference>